<dbReference type="GO" id="GO:0005975">
    <property type="term" value="P:carbohydrate metabolic process"/>
    <property type="evidence" value="ECO:0007669"/>
    <property type="project" value="InterPro"/>
</dbReference>
<organism evidence="9 10">
    <name type="scientific">Enterococcus alcedinis</name>
    <dbReference type="NCBI Taxonomy" id="1274384"/>
    <lineage>
        <taxon>Bacteria</taxon>
        <taxon>Bacillati</taxon>
        <taxon>Bacillota</taxon>
        <taxon>Bacilli</taxon>
        <taxon>Lactobacillales</taxon>
        <taxon>Enterococcaceae</taxon>
        <taxon>Enterococcus</taxon>
    </lineage>
</organism>
<dbReference type="Gene3D" id="3.30.379.10">
    <property type="entry name" value="Chitobiase/beta-hexosaminidase domain 2-like"/>
    <property type="match status" value="1"/>
</dbReference>
<dbReference type="Gene3D" id="3.20.20.80">
    <property type="entry name" value="Glycosidases"/>
    <property type="match status" value="1"/>
</dbReference>
<evidence type="ECO:0000313" key="9">
    <source>
        <dbReference type="EMBL" id="GGI65129.1"/>
    </source>
</evidence>
<evidence type="ECO:0000259" key="8">
    <source>
        <dbReference type="Pfam" id="PF02838"/>
    </source>
</evidence>
<reference evidence="9" key="1">
    <citation type="journal article" date="2014" name="Int. J. Syst. Evol. Microbiol.">
        <title>Complete genome sequence of Corynebacterium casei LMG S-19264T (=DSM 44701T), isolated from a smear-ripened cheese.</title>
        <authorList>
            <consortium name="US DOE Joint Genome Institute (JGI-PGF)"/>
            <person name="Walter F."/>
            <person name="Albersmeier A."/>
            <person name="Kalinowski J."/>
            <person name="Ruckert C."/>
        </authorList>
    </citation>
    <scope>NUCLEOTIDE SEQUENCE</scope>
    <source>
        <strain evidence="9">CCM 8433</strain>
    </source>
</reference>
<dbReference type="InterPro" id="IPR015882">
    <property type="entry name" value="HEX_bac_N"/>
</dbReference>
<comment type="caution">
    <text evidence="9">The sequence shown here is derived from an EMBL/GenBank/DDBJ whole genome shotgun (WGS) entry which is preliminary data.</text>
</comment>
<evidence type="ECO:0000256" key="2">
    <source>
        <dbReference type="ARBA" id="ARBA00006285"/>
    </source>
</evidence>
<dbReference type="InterPro" id="IPR015883">
    <property type="entry name" value="Glyco_hydro_20_cat"/>
</dbReference>
<feature type="domain" description="Beta-hexosaminidase bacterial type N-terminal" evidence="8">
    <location>
        <begin position="2"/>
        <end position="125"/>
    </location>
</feature>
<keyword evidence="10" id="KW-1185">Reference proteome</keyword>
<protein>
    <recommendedName>
        <fullName evidence="3">beta-N-acetylhexosaminidase</fullName>
        <ecNumber evidence="3">3.2.1.52</ecNumber>
    </recommendedName>
</protein>
<feature type="active site" description="Proton donor" evidence="6">
    <location>
        <position position="282"/>
    </location>
</feature>
<dbReference type="PANTHER" id="PTHR22600:SF57">
    <property type="entry name" value="BETA-N-ACETYLHEXOSAMINIDASE"/>
    <property type="match status" value="1"/>
</dbReference>
<dbReference type="Pfam" id="PF02838">
    <property type="entry name" value="Glyco_hydro_20b"/>
    <property type="match status" value="1"/>
</dbReference>
<sequence>MNILPKPQKVQVNDTKQYVLSYDSQIVIDQTCDRAVYPYVQMLQASMKETLGYTLAITRGSSKFTAVTLQMNAELKAQQYTLTIDEKGVLLQASTNEGILYAIQTLRQLIKEYGAALPFVAIDDWPEIDVRGYYLDVTRGRIPQLSYLKQYIDKLAMYKINQLHLYMEHSFLFEGLSEVWRDDTPLTANDILEIDDYCAARNIELVPSIATFGHLYKVLRTQKFRHLCEMPDLVDDAFGFVDRMEHHTLDITNEASFEFVTSLMAQFIPLFRSKKFNICGDETFDLGKGRSKSVADEIGEQELYVQFLAKICTYLVEQQITPLFWGDIIVNAPENLGRLPQEAICLSWGYAADQDDHSVKTVANAGAKQYCCPGVSGWDQLVNQFEVSFENIQRMCQYAKTYQAQGLLNTDWGDCGHLNHPDMSIPGMIYGAALSWNQATTSFAEMNEKISQLEFENVSGEVVAILAEIPTKWVFKWRDLVNLKEDRLEAVDENQIDAIQAAIVALTDLSKKIIQVTPKLDSTQRHRLLPYLIAIDGMKLLQELGITLILQQKESQFSNQGLSERIEEWFMAYKNSWREVSQESELYRIQEVFFWASDKIKEK</sequence>
<dbReference type="InterPro" id="IPR029018">
    <property type="entry name" value="Hex-like_dom2"/>
</dbReference>
<dbReference type="GO" id="GO:0016020">
    <property type="term" value="C:membrane"/>
    <property type="evidence" value="ECO:0007669"/>
    <property type="project" value="TreeGrafter"/>
</dbReference>
<evidence type="ECO:0000313" key="10">
    <source>
        <dbReference type="Proteomes" id="UP000622610"/>
    </source>
</evidence>
<evidence type="ECO:0000259" key="7">
    <source>
        <dbReference type="Pfam" id="PF00728"/>
    </source>
</evidence>
<proteinExistence type="inferred from homology"/>
<dbReference type="SUPFAM" id="SSF55545">
    <property type="entry name" value="beta-N-acetylhexosaminidase-like domain"/>
    <property type="match status" value="1"/>
</dbReference>
<evidence type="ECO:0000256" key="3">
    <source>
        <dbReference type="ARBA" id="ARBA00012663"/>
    </source>
</evidence>
<name>A0A917JGZ4_9ENTE</name>
<reference evidence="9" key="2">
    <citation type="submission" date="2020-09" db="EMBL/GenBank/DDBJ databases">
        <authorList>
            <person name="Sun Q."/>
            <person name="Sedlacek I."/>
        </authorList>
    </citation>
    <scope>NUCLEOTIDE SEQUENCE</scope>
    <source>
        <strain evidence="9">CCM 8433</strain>
    </source>
</reference>
<evidence type="ECO:0000256" key="6">
    <source>
        <dbReference type="PIRSR" id="PIRSR625705-1"/>
    </source>
</evidence>
<comment type="similarity">
    <text evidence="2">Belongs to the glycosyl hydrolase 20 family.</text>
</comment>
<dbReference type="SUPFAM" id="SSF51445">
    <property type="entry name" value="(Trans)glycosidases"/>
    <property type="match status" value="1"/>
</dbReference>
<evidence type="ECO:0000256" key="4">
    <source>
        <dbReference type="ARBA" id="ARBA00022801"/>
    </source>
</evidence>
<dbReference type="Pfam" id="PF00728">
    <property type="entry name" value="Glyco_hydro_20"/>
    <property type="match status" value="1"/>
</dbReference>
<dbReference type="InterPro" id="IPR017853">
    <property type="entry name" value="GH"/>
</dbReference>
<accession>A0A917JGZ4</accession>
<dbReference type="PANTHER" id="PTHR22600">
    <property type="entry name" value="BETA-HEXOSAMINIDASE"/>
    <property type="match status" value="1"/>
</dbReference>
<dbReference type="EC" id="3.2.1.52" evidence="3"/>
<evidence type="ECO:0000256" key="1">
    <source>
        <dbReference type="ARBA" id="ARBA00001231"/>
    </source>
</evidence>
<dbReference type="Proteomes" id="UP000622610">
    <property type="component" value="Unassembled WGS sequence"/>
</dbReference>
<dbReference type="RefSeq" id="WP_188366967.1">
    <property type="nucleotide sequence ID" value="NZ_BMDT01000002.1"/>
</dbReference>
<dbReference type="PRINTS" id="PR00738">
    <property type="entry name" value="GLHYDRLASE20"/>
</dbReference>
<keyword evidence="5" id="KW-0326">Glycosidase</keyword>
<feature type="domain" description="Glycoside hydrolase family 20 catalytic" evidence="7">
    <location>
        <begin position="131"/>
        <end position="375"/>
    </location>
</feature>
<dbReference type="GO" id="GO:0030203">
    <property type="term" value="P:glycosaminoglycan metabolic process"/>
    <property type="evidence" value="ECO:0007669"/>
    <property type="project" value="TreeGrafter"/>
</dbReference>
<gene>
    <name evidence="9" type="ORF">GCM10011482_07830</name>
</gene>
<dbReference type="EMBL" id="BMDT01000002">
    <property type="protein sequence ID" value="GGI65129.1"/>
    <property type="molecule type" value="Genomic_DNA"/>
</dbReference>
<keyword evidence="4" id="KW-0378">Hydrolase</keyword>
<evidence type="ECO:0000256" key="5">
    <source>
        <dbReference type="ARBA" id="ARBA00023295"/>
    </source>
</evidence>
<dbReference type="CDD" id="cd06565">
    <property type="entry name" value="GH20_GcnA-like"/>
    <property type="match status" value="1"/>
</dbReference>
<comment type="catalytic activity">
    <reaction evidence="1">
        <text>Hydrolysis of terminal non-reducing N-acetyl-D-hexosamine residues in N-acetyl-beta-D-hexosaminides.</text>
        <dbReference type="EC" id="3.2.1.52"/>
    </reaction>
</comment>
<dbReference type="GO" id="GO:0004563">
    <property type="term" value="F:beta-N-acetylhexosaminidase activity"/>
    <property type="evidence" value="ECO:0007669"/>
    <property type="project" value="UniProtKB-EC"/>
</dbReference>
<dbReference type="AlphaFoldDB" id="A0A917JGZ4"/>
<dbReference type="InterPro" id="IPR025705">
    <property type="entry name" value="Beta_hexosaminidase_sua/sub"/>
</dbReference>